<name>A0A1B1NET7_9MICO</name>
<reference evidence="2 3" key="1">
    <citation type="submission" date="2016-03" db="EMBL/GenBank/DDBJ databases">
        <title>Shallow-sea hydrothermal system.</title>
        <authorList>
            <person name="Tang K."/>
        </authorList>
    </citation>
    <scope>NUCLEOTIDE SEQUENCE [LARGE SCALE GENOMIC DNA]</scope>
    <source>
        <strain evidence="2 3">JLT9</strain>
    </source>
</reference>
<dbReference type="KEGG" id="serj:SGUI_2517"/>
<sequence length="198" mass="21981">MPARKPSPHHARAVDAATLKAFAHPLRLQMYDYLKDHGAATASMLARAMGENTGQTSYHLRQLERHGLVEEDTARGSARERWWTSVGFSFGRDAAGQDAAARTAAQTVVLHQMEMRNARVQEWVARMETEDEAWAGVATSNEATAMLTVEEADALGEAIAAATAEHLERAKERRTRDGEDGTRRVKLYQLLFPLPPEE</sequence>
<dbReference type="GO" id="GO:0003700">
    <property type="term" value="F:DNA-binding transcription factor activity"/>
    <property type="evidence" value="ECO:0007669"/>
    <property type="project" value="InterPro"/>
</dbReference>
<dbReference type="InterPro" id="IPR036390">
    <property type="entry name" value="WH_DNA-bd_sf"/>
</dbReference>
<dbReference type="InterPro" id="IPR036388">
    <property type="entry name" value="WH-like_DNA-bd_sf"/>
</dbReference>
<gene>
    <name evidence="2" type="ORF">SGUI_2517</name>
</gene>
<dbReference type="STRING" id="1758689.SGUI_2517"/>
<evidence type="ECO:0000313" key="3">
    <source>
        <dbReference type="Proteomes" id="UP000092482"/>
    </source>
</evidence>
<protein>
    <submittedName>
        <fullName evidence="2">Transcriptional regulator, ArsR family</fullName>
    </submittedName>
</protein>
<dbReference type="EMBL" id="CP014989">
    <property type="protein sequence ID" value="ANS79913.1"/>
    <property type="molecule type" value="Genomic_DNA"/>
</dbReference>
<evidence type="ECO:0000259" key="1">
    <source>
        <dbReference type="SMART" id="SM00418"/>
    </source>
</evidence>
<dbReference type="InterPro" id="IPR001845">
    <property type="entry name" value="HTH_ArsR_DNA-bd_dom"/>
</dbReference>
<dbReference type="OrthoDB" id="7945987at2"/>
<dbReference type="InterPro" id="IPR011991">
    <property type="entry name" value="ArsR-like_HTH"/>
</dbReference>
<organism evidence="2 3">
    <name type="scientific">Serinicoccus hydrothermalis</name>
    <dbReference type="NCBI Taxonomy" id="1758689"/>
    <lineage>
        <taxon>Bacteria</taxon>
        <taxon>Bacillati</taxon>
        <taxon>Actinomycetota</taxon>
        <taxon>Actinomycetes</taxon>
        <taxon>Micrococcales</taxon>
        <taxon>Ornithinimicrobiaceae</taxon>
        <taxon>Serinicoccus</taxon>
    </lineage>
</organism>
<dbReference type="CDD" id="cd00090">
    <property type="entry name" value="HTH_ARSR"/>
    <property type="match status" value="1"/>
</dbReference>
<dbReference type="SUPFAM" id="SSF46785">
    <property type="entry name" value="Winged helix' DNA-binding domain"/>
    <property type="match status" value="1"/>
</dbReference>
<keyword evidence="3" id="KW-1185">Reference proteome</keyword>
<dbReference type="Proteomes" id="UP000092482">
    <property type="component" value="Chromosome"/>
</dbReference>
<dbReference type="Pfam" id="PF12840">
    <property type="entry name" value="HTH_20"/>
    <property type="match status" value="1"/>
</dbReference>
<evidence type="ECO:0000313" key="2">
    <source>
        <dbReference type="EMBL" id="ANS79913.1"/>
    </source>
</evidence>
<feature type="domain" description="HTH arsR-type" evidence="1">
    <location>
        <begin position="17"/>
        <end position="103"/>
    </location>
</feature>
<dbReference type="Gene3D" id="1.10.10.10">
    <property type="entry name" value="Winged helix-like DNA-binding domain superfamily/Winged helix DNA-binding domain"/>
    <property type="match status" value="1"/>
</dbReference>
<dbReference type="AlphaFoldDB" id="A0A1B1NET7"/>
<dbReference type="RefSeq" id="WP_066640930.1">
    <property type="nucleotide sequence ID" value="NZ_CP014989.1"/>
</dbReference>
<accession>A0A1B1NET7</accession>
<proteinExistence type="predicted"/>
<dbReference type="SMART" id="SM00418">
    <property type="entry name" value="HTH_ARSR"/>
    <property type="match status" value="1"/>
</dbReference>